<name>A0A7V8NUH7_9BACT</name>
<dbReference type="PIRSF" id="PIRSF017082">
    <property type="entry name" value="YflP"/>
    <property type="match status" value="1"/>
</dbReference>
<dbReference type="Gene3D" id="3.40.190.10">
    <property type="entry name" value="Periplasmic binding protein-like II"/>
    <property type="match status" value="1"/>
</dbReference>
<accession>A0A7V8NUH7</accession>
<dbReference type="PANTHER" id="PTHR42928:SF5">
    <property type="entry name" value="BLR1237 PROTEIN"/>
    <property type="match status" value="1"/>
</dbReference>
<feature type="chain" id="PRO_5030634191" evidence="2">
    <location>
        <begin position="22"/>
        <end position="325"/>
    </location>
</feature>
<dbReference type="SUPFAM" id="SSF53850">
    <property type="entry name" value="Periplasmic binding protein-like II"/>
    <property type="match status" value="1"/>
</dbReference>
<dbReference type="EMBL" id="JACDQQ010002182">
    <property type="protein sequence ID" value="MBA0087785.1"/>
    <property type="molecule type" value="Genomic_DNA"/>
</dbReference>
<comment type="caution">
    <text evidence="3">The sequence shown here is derived from an EMBL/GenBank/DDBJ whole genome shotgun (WGS) entry which is preliminary data.</text>
</comment>
<evidence type="ECO:0000256" key="1">
    <source>
        <dbReference type="ARBA" id="ARBA00006987"/>
    </source>
</evidence>
<keyword evidence="4" id="KW-1185">Reference proteome</keyword>
<dbReference type="Gene3D" id="3.40.190.150">
    <property type="entry name" value="Bordetella uptake gene, domain 1"/>
    <property type="match status" value="1"/>
</dbReference>
<sequence>MLIQRLVLLAALCALASPALAQPDPAADYPNHPVRIIVSTSAGGGVDTVTRIIGAALQEKLGQPFVIEDRGGGGGNIAAEAVYTADPDGYTLLASQPSPITSNIALYKKLNFDPAALESVAVLSKIPNLLLVRQDFPAKTVAEFIVYAKAHPGGVTFASQGPGTTSHLSGEQFSQLLGARMVHVPYRGTGPALNDLIGGQVDCMITELATAYKLHTGGKARILAVATERRLDDLPDIPTVIEAGVPGFLSDTWNAISAPPKTPAAIIAKLNRAVNATLDEPEVKERYRQLHLLPGGGSPADMAQLKKEETERWTRVIRDAGIEQQ</sequence>
<organism evidence="3 4">
    <name type="scientific">Candidatus Acidiferrum panamense</name>
    <dbReference type="NCBI Taxonomy" id="2741543"/>
    <lineage>
        <taxon>Bacteria</taxon>
        <taxon>Pseudomonadati</taxon>
        <taxon>Acidobacteriota</taxon>
        <taxon>Terriglobia</taxon>
        <taxon>Candidatus Acidiferrales</taxon>
        <taxon>Candidatus Acidiferrum</taxon>
    </lineage>
</organism>
<dbReference type="CDD" id="cd07012">
    <property type="entry name" value="PBP2_Bug_TTT"/>
    <property type="match status" value="1"/>
</dbReference>
<evidence type="ECO:0000256" key="2">
    <source>
        <dbReference type="SAM" id="SignalP"/>
    </source>
</evidence>
<keyword evidence="2" id="KW-0732">Signal</keyword>
<evidence type="ECO:0000313" key="4">
    <source>
        <dbReference type="Proteomes" id="UP000567293"/>
    </source>
</evidence>
<comment type="similarity">
    <text evidence="1">Belongs to the UPF0065 (bug) family.</text>
</comment>
<dbReference type="InterPro" id="IPR005064">
    <property type="entry name" value="BUG"/>
</dbReference>
<reference evidence="3" key="1">
    <citation type="submission" date="2020-06" db="EMBL/GenBank/DDBJ databases">
        <title>Legume-microbial interactions unlock mineral nutrients during tropical forest succession.</title>
        <authorList>
            <person name="Epihov D.Z."/>
        </authorList>
    </citation>
    <scope>NUCLEOTIDE SEQUENCE [LARGE SCALE GENOMIC DNA]</scope>
    <source>
        <strain evidence="3">Pan2503</strain>
    </source>
</reference>
<dbReference type="AlphaFoldDB" id="A0A7V8NUH7"/>
<feature type="signal peptide" evidence="2">
    <location>
        <begin position="1"/>
        <end position="21"/>
    </location>
</feature>
<dbReference type="InterPro" id="IPR042100">
    <property type="entry name" value="Bug_dom1"/>
</dbReference>
<evidence type="ECO:0000313" key="3">
    <source>
        <dbReference type="EMBL" id="MBA0087785.1"/>
    </source>
</evidence>
<dbReference type="PANTHER" id="PTHR42928">
    <property type="entry name" value="TRICARBOXYLATE-BINDING PROTEIN"/>
    <property type="match status" value="1"/>
</dbReference>
<dbReference type="Proteomes" id="UP000567293">
    <property type="component" value="Unassembled WGS sequence"/>
</dbReference>
<proteinExistence type="inferred from homology"/>
<dbReference type="Pfam" id="PF03401">
    <property type="entry name" value="TctC"/>
    <property type="match status" value="1"/>
</dbReference>
<protein>
    <submittedName>
        <fullName evidence="3">Tripartite tricarboxylate transporter substrate binding protein</fullName>
    </submittedName>
</protein>
<gene>
    <name evidence="3" type="ORF">HRJ53_22595</name>
</gene>